<keyword evidence="1" id="KW-0732">Signal</keyword>
<proteinExistence type="predicted"/>
<reference evidence="4" key="1">
    <citation type="submission" date="2017-02" db="UniProtKB">
        <authorList>
            <consortium name="WormBaseParasite"/>
        </authorList>
    </citation>
    <scope>IDENTIFICATION</scope>
</reference>
<evidence type="ECO:0000313" key="2">
    <source>
        <dbReference type="EMBL" id="VDL78629.1"/>
    </source>
</evidence>
<dbReference type="EMBL" id="UYSL01021576">
    <property type="protein sequence ID" value="VDL78629.1"/>
    <property type="molecule type" value="Genomic_DNA"/>
</dbReference>
<feature type="signal peptide" evidence="1">
    <location>
        <begin position="1"/>
        <end position="16"/>
    </location>
</feature>
<gene>
    <name evidence="2" type="ORF">NBR_LOCUS15035</name>
</gene>
<reference evidence="2 3" key="2">
    <citation type="submission" date="2018-11" db="EMBL/GenBank/DDBJ databases">
        <authorList>
            <consortium name="Pathogen Informatics"/>
        </authorList>
    </citation>
    <scope>NUCLEOTIDE SEQUENCE [LARGE SCALE GENOMIC DNA]</scope>
</reference>
<evidence type="ECO:0000313" key="4">
    <source>
        <dbReference type="WBParaSite" id="NBR_0001503401-mRNA-1"/>
    </source>
</evidence>
<keyword evidence="3" id="KW-1185">Reference proteome</keyword>
<evidence type="ECO:0000256" key="1">
    <source>
        <dbReference type="SAM" id="SignalP"/>
    </source>
</evidence>
<accession>A0A0N4YEC7</accession>
<organism evidence="4">
    <name type="scientific">Nippostrongylus brasiliensis</name>
    <name type="common">Rat hookworm</name>
    <dbReference type="NCBI Taxonomy" id="27835"/>
    <lineage>
        <taxon>Eukaryota</taxon>
        <taxon>Metazoa</taxon>
        <taxon>Ecdysozoa</taxon>
        <taxon>Nematoda</taxon>
        <taxon>Chromadorea</taxon>
        <taxon>Rhabditida</taxon>
        <taxon>Rhabditina</taxon>
        <taxon>Rhabditomorpha</taxon>
        <taxon>Strongyloidea</taxon>
        <taxon>Heligmosomidae</taxon>
        <taxon>Nippostrongylus</taxon>
    </lineage>
</organism>
<sequence length="125" mass="13161">MLQVVCFLALVVLVSSVDVGGVGATVNNTISTVTGTLNGLPISGVLALLCSLLPAVCDVLKQHSPGGIMETVTSMVGRAGERNECTAVLASSCSLVCNYMQRWRLEVIFLEPSPEPLVELRVACR</sequence>
<dbReference type="AlphaFoldDB" id="A0A0N4YEC7"/>
<dbReference type="WBParaSite" id="NBR_0001503401-mRNA-1">
    <property type="protein sequence ID" value="NBR_0001503401-mRNA-1"/>
    <property type="gene ID" value="NBR_0001503401"/>
</dbReference>
<name>A0A0N4YEC7_NIPBR</name>
<dbReference type="Proteomes" id="UP000271162">
    <property type="component" value="Unassembled WGS sequence"/>
</dbReference>
<protein>
    <submittedName>
        <fullName evidence="4">Secreted protein</fullName>
    </submittedName>
</protein>
<feature type="chain" id="PRO_5043125522" evidence="1">
    <location>
        <begin position="17"/>
        <end position="125"/>
    </location>
</feature>
<evidence type="ECO:0000313" key="3">
    <source>
        <dbReference type="Proteomes" id="UP000271162"/>
    </source>
</evidence>